<dbReference type="InterPro" id="IPR052896">
    <property type="entry name" value="GGT-like_enzyme"/>
</dbReference>
<dbReference type="RefSeq" id="WP_261500991.1">
    <property type="nucleotide sequence ID" value="NZ_JAODYH010000006.1"/>
</dbReference>
<dbReference type="PANTHER" id="PTHR43881:SF1">
    <property type="entry name" value="GAMMA-GLUTAMYLTRANSPEPTIDASE (AFU_ORTHOLOGUE AFUA_4G13580)"/>
    <property type="match status" value="1"/>
</dbReference>
<reference evidence="1 2" key="1">
    <citation type="submission" date="2022-09" db="EMBL/GenBank/DDBJ databases">
        <title>Draft genome of isolate Be4.</title>
        <authorList>
            <person name="Sanchez-Castro I."/>
            <person name="Martinez-Rodriguez P."/>
            <person name="Descostes M."/>
            <person name="Merroun M."/>
        </authorList>
    </citation>
    <scope>NUCLEOTIDE SEQUENCE [LARGE SCALE GENOMIC DNA]</scope>
    <source>
        <strain evidence="1 2">Be4</strain>
    </source>
</reference>
<dbReference type="InterPro" id="IPR029055">
    <property type="entry name" value="Ntn_hydrolases_N"/>
</dbReference>
<protein>
    <submittedName>
        <fullName evidence="1">Gamma-glutamyltransferase family protein</fullName>
    </submittedName>
</protein>
<dbReference type="InterPro" id="IPR043137">
    <property type="entry name" value="GGT_ssub_C"/>
</dbReference>
<dbReference type="SUPFAM" id="SSF56235">
    <property type="entry name" value="N-terminal nucleophile aminohydrolases (Ntn hydrolases)"/>
    <property type="match status" value="1"/>
</dbReference>
<gene>
    <name evidence="1" type="ORF">N0K08_13935</name>
</gene>
<dbReference type="Pfam" id="PF01019">
    <property type="entry name" value="G_glu_transpept"/>
    <property type="match status" value="1"/>
</dbReference>
<comment type="caution">
    <text evidence="1">The sequence shown here is derived from an EMBL/GenBank/DDBJ whole genome shotgun (WGS) entry which is preliminary data.</text>
</comment>
<sequence>MRDFQKSGRSVVMAKHGMAATSHPSATLAAIQVLQDGGNAMDAAIAACAVQCVVEPGSTGIGGDCFALYSEKGTDKITAFNGAGWAPKNIDVKALTATGDKFLPRQSAHAVTVPGAVDAWTTLREKFGSMPLSRLFAPAIGFAEDGYAVAPRCAEDWRMQTGLIQATPEGQELLLVHGKSPSAGSVHKQPRLAASLRKIAAEGRKVFYEGEIAQNLVSYLQSKGGSHTLEDFANYRGEFLDPIKVQYRGYEVHECPPPGQGIVALLLLNLLQQKAVAPDPLSAERMRTEIDATRLAYKVRDALLADPKFADMDVDYILSAEFARRVSEGDIAEVIDSTRQNLAVEHKDTVYISVVDKDRNCASFINSVFHPFGSGLIDPQSGILLHNRGQSFELTPGHPNCIGPWKRPLHTIIPGMATQNGQVEYVFGVMGGHYQAMGHAHFLSKVVDYGMDIQAASDLPRLFPLPGQDIVECEHTMPQETKAGLEAMGYQLAEPLQPAIGGAQAIRIDWHNGVLHGASDHRKDGCALGY</sequence>
<dbReference type="EMBL" id="JAODYH010000006">
    <property type="protein sequence ID" value="MCT9811744.1"/>
    <property type="molecule type" value="Genomic_DNA"/>
</dbReference>
<accession>A0ABT2PPJ4</accession>
<dbReference type="Gene3D" id="1.10.246.230">
    <property type="match status" value="1"/>
</dbReference>
<evidence type="ECO:0000313" key="1">
    <source>
        <dbReference type="EMBL" id="MCT9811744.1"/>
    </source>
</evidence>
<evidence type="ECO:0000313" key="2">
    <source>
        <dbReference type="Proteomes" id="UP001525968"/>
    </source>
</evidence>
<dbReference type="Proteomes" id="UP001525968">
    <property type="component" value="Unassembled WGS sequence"/>
</dbReference>
<dbReference type="Gene3D" id="3.60.20.40">
    <property type="match status" value="1"/>
</dbReference>
<organism evidence="1 2">
    <name type="scientific">Acidovorax bellezanensis</name>
    <dbReference type="NCBI Taxonomy" id="2976702"/>
    <lineage>
        <taxon>Bacteria</taxon>
        <taxon>Pseudomonadati</taxon>
        <taxon>Pseudomonadota</taxon>
        <taxon>Betaproteobacteria</taxon>
        <taxon>Burkholderiales</taxon>
        <taxon>Comamonadaceae</taxon>
        <taxon>Acidovorax</taxon>
    </lineage>
</organism>
<proteinExistence type="predicted"/>
<dbReference type="PANTHER" id="PTHR43881">
    <property type="entry name" value="GAMMA-GLUTAMYLTRANSPEPTIDASE (AFU_ORTHOLOGUE AFUA_4G13580)"/>
    <property type="match status" value="1"/>
</dbReference>
<keyword evidence="2" id="KW-1185">Reference proteome</keyword>
<dbReference type="PRINTS" id="PR01210">
    <property type="entry name" value="GGTRANSPTASE"/>
</dbReference>
<name>A0ABT2PPJ4_9BURK</name>